<dbReference type="Pfam" id="PF05099">
    <property type="entry name" value="TerB"/>
    <property type="match status" value="1"/>
</dbReference>
<dbReference type="InterPro" id="IPR028932">
    <property type="entry name" value="TerB-C"/>
</dbReference>
<dbReference type="AlphaFoldDB" id="A0A0M7A371"/>
<dbReference type="InterPro" id="IPR007791">
    <property type="entry name" value="DjlA_N"/>
</dbReference>
<feature type="compositionally biased region" description="Basic and acidic residues" evidence="1">
    <location>
        <begin position="121"/>
        <end position="134"/>
    </location>
</feature>
<feature type="compositionally biased region" description="Basic residues" evidence="1">
    <location>
        <begin position="135"/>
        <end position="144"/>
    </location>
</feature>
<keyword evidence="7" id="KW-1185">Reference proteome</keyword>
<feature type="transmembrane region" description="Helical" evidence="2">
    <location>
        <begin position="7"/>
        <end position="29"/>
    </location>
</feature>
<evidence type="ECO:0000256" key="2">
    <source>
        <dbReference type="SAM" id="Phobius"/>
    </source>
</evidence>
<dbReference type="OrthoDB" id="227636at2"/>
<feature type="domain" description="TerB N-terminal" evidence="4">
    <location>
        <begin position="151"/>
        <end position="353"/>
    </location>
</feature>
<evidence type="ECO:0000259" key="5">
    <source>
        <dbReference type="Pfam" id="PF15615"/>
    </source>
</evidence>
<feature type="domain" description="TerB-C" evidence="5">
    <location>
        <begin position="710"/>
        <end position="823"/>
    </location>
</feature>
<evidence type="ECO:0000313" key="6">
    <source>
        <dbReference type="EMBL" id="CTQ69515.1"/>
    </source>
</evidence>
<proteinExistence type="predicted"/>
<dbReference type="CDD" id="cd07176">
    <property type="entry name" value="terB"/>
    <property type="match status" value="1"/>
</dbReference>
<dbReference type="InterPro" id="IPR029024">
    <property type="entry name" value="TerB-like"/>
</dbReference>
<feature type="region of interest" description="Disordered" evidence="1">
    <location>
        <begin position="78"/>
        <end position="151"/>
    </location>
</feature>
<keyword evidence="2" id="KW-1133">Transmembrane helix</keyword>
<evidence type="ECO:0000313" key="7">
    <source>
        <dbReference type="Proteomes" id="UP000053235"/>
    </source>
</evidence>
<dbReference type="Proteomes" id="UP000053235">
    <property type="component" value="Unassembled WGS sequence"/>
</dbReference>
<name>A0A0M7A371_9HYPH</name>
<dbReference type="SUPFAM" id="SSF158682">
    <property type="entry name" value="TerB-like"/>
    <property type="match status" value="1"/>
</dbReference>
<keyword evidence="2" id="KW-0812">Transmembrane</keyword>
<evidence type="ECO:0000256" key="1">
    <source>
        <dbReference type="SAM" id="MobiDB-lite"/>
    </source>
</evidence>
<organism evidence="6 7">
    <name type="scientific">Roseibium alexandrii</name>
    <dbReference type="NCBI Taxonomy" id="388408"/>
    <lineage>
        <taxon>Bacteria</taxon>
        <taxon>Pseudomonadati</taxon>
        <taxon>Pseudomonadota</taxon>
        <taxon>Alphaproteobacteria</taxon>
        <taxon>Hyphomicrobiales</taxon>
        <taxon>Stappiaceae</taxon>
        <taxon>Roseibium</taxon>
    </lineage>
</organism>
<keyword evidence="2" id="KW-0472">Membrane</keyword>
<feature type="domain" description="Co-chaperone DjlA N-terminal" evidence="3">
    <location>
        <begin position="565"/>
        <end position="670"/>
    </location>
</feature>
<dbReference type="EMBL" id="CXWD01000007">
    <property type="protein sequence ID" value="CTQ69515.1"/>
    <property type="molecule type" value="Genomic_DNA"/>
</dbReference>
<dbReference type="RefSeq" id="WP_082429020.1">
    <property type="nucleotide sequence ID" value="NZ_CXWD01000007.1"/>
</dbReference>
<dbReference type="STRING" id="388408.LAX5112_02142"/>
<evidence type="ECO:0000259" key="3">
    <source>
        <dbReference type="Pfam" id="PF05099"/>
    </source>
</evidence>
<dbReference type="Pfam" id="PF13208">
    <property type="entry name" value="TerB_N"/>
    <property type="match status" value="1"/>
</dbReference>
<gene>
    <name evidence="6" type="ORF">LAX5112_02142</name>
</gene>
<accession>A0A0M7A371</accession>
<evidence type="ECO:0000259" key="4">
    <source>
        <dbReference type="Pfam" id="PF13208"/>
    </source>
</evidence>
<sequence length="836" mass="94693">MTIIIKFFRVVFFLILYFVLCMIAVATILGNWSDGAQMLFVFITPIVLTWWGEKRRTRRRERSEGEENRRDLKLEEKWSSAHNRSDHHNKLNDSEQAARRDRALQDRNRQAIHPNFSQKLHNSEDKSEKSDSKNRLKLAKHKGDRHTGWVPSSETVSIGRLEIGGMVYVGTPPRLNDYGYVDVCRSYIDPSLSVARRGNDKMGNHMPYWPGYSEIPSQCRATYLEWLASGRSDPSYDPGYMFLYFYGLERRFILDQPPEEEKREILQEVRRLKGLYPENGSVQRYLGEFIQIAQISLSEEAIHEPLFEYRSWELPLSLKVAIGARVGRGDLLSGDWVLSWLMCHPERRLRTPATRCNKEFHTLFRLRFEERFPQGLKVRKPRKLLKFNYQAASSEFQAELEPMVNGTRVPDISTLRKPVEIAQEIADEVMDDLDKLSRYLGRNPVGRGSVEAQALLPQELWQLFPSEELEKLKNWAENVVGGGGFIPVLDVIEHLEGQRPEKMSKRILTSAADALARIGYGFAPDPRFALRSPKPDEPVVLFELGERVAKLEEVSNDYRSALVEAAVGSFVAHADGQIVESERKLLRAKAMGVDGLSQQEYQRLAANLEWMLAVAPDMTLLRRKLKEIRPEAMASIRSALVAAAHADGVIQSEEVVGIEKIYRALGLDPALVYSDLHTGGVSDGPVRVRAIQHAAMGEAIPDETPSALPKLDTARIAAIQSDTARVSSVLGEIFDDTPEVTEKAEADEPVLSGLDAKRSHLVKILLTRDRWAENAFEDLCREAGVLASGAVEDINEWAYDTYDEVLLDEYDGYEVSPFVAEQLKKKFGEEAPNVEA</sequence>
<dbReference type="InterPro" id="IPR025266">
    <property type="entry name" value="TerB_N"/>
</dbReference>
<dbReference type="Pfam" id="PF15615">
    <property type="entry name" value="TerB_C"/>
    <property type="match status" value="1"/>
</dbReference>
<protein>
    <submittedName>
        <fullName evidence="6">Tellurite resistance protein</fullName>
    </submittedName>
</protein>
<reference evidence="7" key="1">
    <citation type="submission" date="2015-07" db="EMBL/GenBank/DDBJ databases">
        <authorList>
            <person name="Rodrigo-Torres Lidia"/>
            <person name="Arahal R.David."/>
        </authorList>
    </citation>
    <scope>NUCLEOTIDE SEQUENCE [LARGE SCALE GENOMIC DNA]</scope>
    <source>
        <strain evidence="7">CECT 5112</strain>
    </source>
</reference>
<dbReference type="Gene3D" id="1.10.3680.10">
    <property type="entry name" value="TerB-like"/>
    <property type="match status" value="1"/>
</dbReference>
<feature type="compositionally biased region" description="Basic and acidic residues" evidence="1">
    <location>
        <begin position="78"/>
        <end position="109"/>
    </location>
</feature>